<keyword evidence="3" id="KW-1185">Reference proteome</keyword>
<dbReference type="Gene3D" id="3.30.70.260">
    <property type="match status" value="1"/>
</dbReference>
<dbReference type="Proteomes" id="UP000087766">
    <property type="component" value="Chromosome 4"/>
</dbReference>
<feature type="region of interest" description="Disordered" evidence="1">
    <location>
        <begin position="207"/>
        <end position="228"/>
    </location>
</feature>
<feature type="transmembrane region" description="Helical" evidence="2">
    <location>
        <begin position="20"/>
        <end position="47"/>
    </location>
</feature>
<evidence type="ECO:0000256" key="1">
    <source>
        <dbReference type="SAM" id="MobiDB-lite"/>
    </source>
</evidence>
<reference evidence="3" key="1">
    <citation type="journal article" date="2014" name="Nat. Commun.">
        <title>Genome sequence of mungbean and insights into evolution within Vigna species.</title>
        <authorList>
            <person name="Kang Y.J."/>
            <person name="Kim S.K."/>
            <person name="Kim M.Y."/>
            <person name="Lestari P."/>
            <person name="Kim K.H."/>
            <person name="Ha B.K."/>
            <person name="Jun T.H."/>
            <person name="Hwang W.J."/>
            <person name="Lee T."/>
            <person name="Lee J."/>
            <person name="Shim S."/>
            <person name="Yoon M.Y."/>
            <person name="Jang Y.E."/>
            <person name="Han K.S."/>
            <person name="Taeprayoon P."/>
            <person name="Yoon N."/>
            <person name="Somta P."/>
            <person name="Tanya P."/>
            <person name="Kim K.S."/>
            <person name="Gwag J.G."/>
            <person name="Moon J.K."/>
            <person name="Lee Y.H."/>
            <person name="Park B.S."/>
            <person name="Bombarely A."/>
            <person name="Doyle J.J."/>
            <person name="Jackson S.A."/>
            <person name="Schafleitner R."/>
            <person name="Srinives P."/>
            <person name="Varshney R.K."/>
            <person name="Lee S.H."/>
        </authorList>
    </citation>
    <scope>NUCLEOTIDE SEQUENCE [LARGE SCALE GENOMIC DNA]</scope>
    <source>
        <strain evidence="3">cv. VC1973A</strain>
    </source>
</reference>
<keyword evidence="2" id="KW-0812">Transmembrane</keyword>
<dbReference type="PANTHER" id="PTHR36357:SF1">
    <property type="entry name" value="OS03G0148300 PROTEIN"/>
    <property type="match status" value="1"/>
</dbReference>
<evidence type="ECO:0000313" key="4">
    <source>
        <dbReference type="RefSeq" id="XP_014498197.1"/>
    </source>
</evidence>
<accession>A0A1S3TWQ3</accession>
<evidence type="ECO:0000313" key="3">
    <source>
        <dbReference type="Proteomes" id="UP000087766"/>
    </source>
</evidence>
<dbReference type="RefSeq" id="XP_014498197.1">
    <property type="nucleotide sequence ID" value="XM_014642711.2"/>
</dbReference>
<dbReference type="GeneID" id="106759511"/>
<dbReference type="PANTHER" id="PTHR36357">
    <property type="entry name" value="OS03G0148300 PROTEIN"/>
    <property type="match status" value="1"/>
</dbReference>
<gene>
    <name evidence="4" type="primary">LOC106759511</name>
</gene>
<reference evidence="4" key="2">
    <citation type="submission" date="2025-08" db="UniProtKB">
        <authorList>
            <consortium name="RefSeq"/>
        </authorList>
    </citation>
    <scope>IDENTIFICATION</scope>
    <source>
        <tissue evidence="4">Leaf</tissue>
    </source>
</reference>
<proteinExistence type="predicted"/>
<dbReference type="STRING" id="3916.A0A1S3TWQ3"/>
<evidence type="ECO:0000256" key="2">
    <source>
        <dbReference type="SAM" id="Phobius"/>
    </source>
</evidence>
<dbReference type="AlphaFoldDB" id="A0A1S3TWQ3"/>
<keyword evidence="2" id="KW-0472">Membrane</keyword>
<protein>
    <submittedName>
        <fullName evidence="4">Uncharacterized protein LOC106759511</fullName>
    </submittedName>
</protein>
<keyword evidence="2" id="KW-1133">Transmembrane helix</keyword>
<organism evidence="3 4">
    <name type="scientific">Vigna radiata var. radiata</name>
    <name type="common">Mung bean</name>
    <name type="synonym">Phaseolus aureus</name>
    <dbReference type="NCBI Taxonomy" id="3916"/>
    <lineage>
        <taxon>Eukaryota</taxon>
        <taxon>Viridiplantae</taxon>
        <taxon>Streptophyta</taxon>
        <taxon>Embryophyta</taxon>
        <taxon>Tracheophyta</taxon>
        <taxon>Spermatophyta</taxon>
        <taxon>Magnoliopsida</taxon>
        <taxon>eudicotyledons</taxon>
        <taxon>Gunneridae</taxon>
        <taxon>Pentapetalae</taxon>
        <taxon>rosids</taxon>
        <taxon>fabids</taxon>
        <taxon>Fabales</taxon>
        <taxon>Fabaceae</taxon>
        <taxon>Papilionoideae</taxon>
        <taxon>50 kb inversion clade</taxon>
        <taxon>NPAAA clade</taxon>
        <taxon>indigoferoid/millettioid clade</taxon>
        <taxon>Phaseoleae</taxon>
        <taxon>Vigna</taxon>
    </lineage>
</organism>
<sequence length="228" mass="26459">MLTLSFITLHTNTLLHFQSFHIHFIIFLMTFKRLHTLLLFLLLASYFSHFALAGKRKVHITDDLDDVFDDEEDDAWKEWGKKPQPSFPPSDISKMDPSQIQEEMKKRHSGPVIGFVKLRLGVRRSPDMVAEFAMKWTHILRTGAVGVRFMGVDLNTIMFNLESIKDLEELKEFVLDQSEAYEIKMGDEFFRRPGDPPLDEVIEKLNSEKAKAENADTEEIDQNDKTEL</sequence>
<dbReference type="OrthoDB" id="75833at2759"/>
<name>A0A1S3TWQ3_VIGRR</name>
<dbReference type="KEGG" id="vra:106759511"/>